<accession>A0AB39S4M6</accession>
<dbReference type="AlphaFoldDB" id="A0AB39S4M6"/>
<feature type="region of interest" description="Disordered" evidence="1">
    <location>
        <begin position="58"/>
        <end position="77"/>
    </location>
</feature>
<evidence type="ECO:0000313" key="2">
    <source>
        <dbReference type="EMBL" id="XDQ62582.1"/>
    </source>
</evidence>
<reference evidence="2" key="1">
    <citation type="submission" date="2024-07" db="EMBL/GenBank/DDBJ databases">
        <authorList>
            <person name="Yu S.T."/>
        </authorList>
    </citation>
    <scope>NUCLEOTIDE SEQUENCE</scope>
    <source>
        <strain evidence="2">R35</strain>
    </source>
</reference>
<organism evidence="2">
    <name type="scientific">Streptomyces sp. R35</name>
    <dbReference type="NCBI Taxonomy" id="3238630"/>
    <lineage>
        <taxon>Bacteria</taxon>
        <taxon>Bacillati</taxon>
        <taxon>Actinomycetota</taxon>
        <taxon>Actinomycetes</taxon>
        <taxon>Kitasatosporales</taxon>
        <taxon>Streptomycetaceae</taxon>
        <taxon>Streptomyces</taxon>
    </lineage>
</organism>
<feature type="compositionally biased region" description="Basic and acidic residues" evidence="1">
    <location>
        <begin position="65"/>
        <end position="77"/>
    </location>
</feature>
<proteinExistence type="predicted"/>
<evidence type="ECO:0000256" key="1">
    <source>
        <dbReference type="SAM" id="MobiDB-lite"/>
    </source>
</evidence>
<dbReference type="RefSeq" id="WP_369259297.1">
    <property type="nucleotide sequence ID" value="NZ_CP163440.1"/>
</dbReference>
<protein>
    <submittedName>
        <fullName evidence="2">Uncharacterized protein</fullName>
    </submittedName>
</protein>
<gene>
    <name evidence="2" type="ORF">AB5J50_18130</name>
</gene>
<sequence length="77" mass="8982">MRTKRLACRTCGTMQDFRLLNDAEKAAVRKDKGIPFVHDYWRCTASGCLWYHRWYKKSDGGTLPEEFRKPKPETATG</sequence>
<dbReference type="EMBL" id="CP163440">
    <property type="protein sequence ID" value="XDQ62582.1"/>
    <property type="molecule type" value="Genomic_DNA"/>
</dbReference>
<name>A0AB39S4M6_9ACTN</name>